<comment type="catalytic activity">
    <reaction evidence="9">
        <text>malonyl-[ACP] + acetyl-CoA + H(+) = 3-oxobutanoyl-[ACP] + CO2 + CoA</text>
        <dbReference type="Rhea" id="RHEA:12080"/>
        <dbReference type="Rhea" id="RHEA-COMP:9623"/>
        <dbReference type="Rhea" id="RHEA-COMP:9625"/>
        <dbReference type="ChEBI" id="CHEBI:15378"/>
        <dbReference type="ChEBI" id="CHEBI:16526"/>
        <dbReference type="ChEBI" id="CHEBI:57287"/>
        <dbReference type="ChEBI" id="CHEBI:57288"/>
        <dbReference type="ChEBI" id="CHEBI:78449"/>
        <dbReference type="ChEBI" id="CHEBI:78450"/>
        <dbReference type="EC" id="2.3.1.180"/>
    </reaction>
</comment>
<dbReference type="HAMAP" id="MF_01815">
    <property type="entry name" value="FabH"/>
    <property type="match status" value="1"/>
</dbReference>
<dbReference type="PANTHER" id="PTHR34069">
    <property type="entry name" value="3-OXOACYL-[ACYL-CARRIER-PROTEIN] SYNTHASE 3"/>
    <property type="match status" value="1"/>
</dbReference>
<dbReference type="Pfam" id="PF08545">
    <property type="entry name" value="ACP_syn_III"/>
    <property type="match status" value="1"/>
</dbReference>
<sequence length="326" mass="34013">MRLQLTPQAAGARILGLGSMQPDKVVTNHDLEKIVETNDEWIRSRVGIVERRFGDENDSVVSMGVEAGSKALADAGLSPTDLDAVIVATCTMQKPIPNAAAQTADRIGVNGIGAMDLNTACAGFCYGTGLAGDMIRSGTAKHVLVIGSEKLSDWLDMHDRSTCIIFADGAGAAVVGPAATEEEVGVGPVIWGAAGDLVSTIHIDETDALRQEGQAVFRWATTKIAPVALRAVEAAGLQPSDIDVLVPHQANLRIVEAIAKRLRQVGGRDDLRVADDIQYSGNTSSASIPMAIDHMRGAGRVKSGDVALLVGFGAGLSYAAQVVVLP</sequence>
<dbReference type="Proteomes" id="UP001300763">
    <property type="component" value="Unassembled WGS sequence"/>
</dbReference>
<comment type="caution">
    <text evidence="12">The sequence shown here is derived from an EMBL/GenBank/DDBJ whole genome shotgun (WGS) entry which is preliminary data.</text>
</comment>
<feature type="region of interest" description="ACP-binding" evidence="9">
    <location>
        <begin position="249"/>
        <end position="253"/>
    </location>
</feature>
<evidence type="ECO:0000256" key="9">
    <source>
        <dbReference type="HAMAP-Rule" id="MF_01815"/>
    </source>
</evidence>
<feature type="active site" evidence="9">
    <location>
        <position position="248"/>
    </location>
</feature>
<evidence type="ECO:0000259" key="10">
    <source>
        <dbReference type="Pfam" id="PF08541"/>
    </source>
</evidence>
<comment type="pathway">
    <text evidence="9">Lipid metabolism; fatty acid biosynthesis.</text>
</comment>
<feature type="active site" evidence="9">
    <location>
        <position position="282"/>
    </location>
</feature>
<evidence type="ECO:0000256" key="5">
    <source>
        <dbReference type="ARBA" id="ARBA00022832"/>
    </source>
</evidence>
<evidence type="ECO:0000313" key="12">
    <source>
        <dbReference type="EMBL" id="MDD7967284.1"/>
    </source>
</evidence>
<keyword evidence="6 9" id="KW-0443">Lipid metabolism</keyword>
<dbReference type="PANTHER" id="PTHR34069:SF2">
    <property type="entry name" value="BETA-KETOACYL-[ACYL-CARRIER-PROTEIN] SYNTHASE III"/>
    <property type="match status" value="1"/>
</dbReference>
<feature type="active site" evidence="9">
    <location>
        <position position="121"/>
    </location>
</feature>
<comment type="subcellular location">
    <subcellularLocation>
        <location evidence="9">Cytoplasm</location>
    </subcellularLocation>
</comment>
<feature type="domain" description="Beta-ketoacyl-[acyl-carrier-protein] synthase III C-terminal" evidence="10">
    <location>
        <begin position="233"/>
        <end position="323"/>
    </location>
</feature>
<dbReference type="SUPFAM" id="SSF53901">
    <property type="entry name" value="Thiolase-like"/>
    <property type="match status" value="1"/>
</dbReference>
<dbReference type="EMBL" id="JAQZAO010000007">
    <property type="protein sequence ID" value="MDD7967284.1"/>
    <property type="molecule type" value="Genomic_DNA"/>
</dbReference>
<dbReference type="InterPro" id="IPR016039">
    <property type="entry name" value="Thiolase-like"/>
</dbReference>
<dbReference type="NCBIfam" id="NF006829">
    <property type="entry name" value="PRK09352.1"/>
    <property type="match status" value="1"/>
</dbReference>
<dbReference type="Pfam" id="PF08541">
    <property type="entry name" value="ACP_syn_III_C"/>
    <property type="match status" value="1"/>
</dbReference>
<dbReference type="InterPro" id="IPR004655">
    <property type="entry name" value="FabH"/>
</dbReference>
<keyword evidence="4 9" id="KW-0808">Transferase</keyword>
<keyword evidence="5 9" id="KW-0276">Fatty acid metabolism</keyword>
<dbReference type="EC" id="2.3.1.180" evidence="9"/>
<keyword evidence="9" id="KW-0511">Multifunctional enzyme</keyword>
<name>A0ABT5SWW7_9PSEU</name>
<dbReference type="InterPro" id="IPR013747">
    <property type="entry name" value="ACP_syn_III_C"/>
</dbReference>
<keyword evidence="7 9" id="KW-0275">Fatty acid biosynthesis</keyword>
<evidence type="ECO:0000259" key="11">
    <source>
        <dbReference type="Pfam" id="PF08545"/>
    </source>
</evidence>
<protein>
    <recommendedName>
        <fullName evidence="9">Beta-ketoacyl-[acyl-carrier-protein] synthase III</fullName>
        <shortName evidence="9">Beta-ketoacyl-ACP synthase III</shortName>
        <shortName evidence="9">KAS III</shortName>
        <ecNumber evidence="9">2.3.1.180</ecNumber>
    </recommendedName>
    <alternativeName>
        <fullName evidence="9">3-oxoacyl-[acyl-carrier-protein] synthase 3</fullName>
    </alternativeName>
    <alternativeName>
        <fullName evidence="9">3-oxoacyl-[acyl-carrier-protein] synthase III</fullName>
    </alternativeName>
</protein>
<dbReference type="NCBIfam" id="TIGR00747">
    <property type="entry name" value="fabH"/>
    <property type="match status" value="1"/>
</dbReference>
<accession>A0ABT5SWW7</accession>
<keyword evidence="13" id="KW-1185">Reference proteome</keyword>
<dbReference type="InterPro" id="IPR013751">
    <property type="entry name" value="ACP_syn_III_N"/>
</dbReference>
<dbReference type="RefSeq" id="WP_274201807.1">
    <property type="nucleotide sequence ID" value="NZ_JAQZAO010000007.1"/>
</dbReference>
<proteinExistence type="inferred from homology"/>
<evidence type="ECO:0000256" key="6">
    <source>
        <dbReference type="ARBA" id="ARBA00023098"/>
    </source>
</evidence>
<comment type="subunit">
    <text evidence="9">Homodimer.</text>
</comment>
<feature type="domain" description="Beta-ketoacyl-[acyl-carrier-protein] synthase III N-terminal" evidence="11">
    <location>
        <begin position="115"/>
        <end position="193"/>
    </location>
</feature>
<dbReference type="Gene3D" id="3.40.47.10">
    <property type="match status" value="2"/>
</dbReference>
<evidence type="ECO:0000256" key="4">
    <source>
        <dbReference type="ARBA" id="ARBA00022679"/>
    </source>
</evidence>
<evidence type="ECO:0000256" key="1">
    <source>
        <dbReference type="ARBA" id="ARBA00008642"/>
    </source>
</evidence>
<keyword evidence="8 9" id="KW-0012">Acyltransferase</keyword>
<reference evidence="12 13" key="1">
    <citation type="submission" date="2023-02" db="EMBL/GenBank/DDBJ databases">
        <title>Genome sequencing required for Actinomycetospora new species description.</title>
        <authorList>
            <person name="Saimee Y."/>
            <person name="Duangmal K."/>
        </authorList>
    </citation>
    <scope>NUCLEOTIDE SEQUENCE [LARGE SCALE GENOMIC DNA]</scope>
    <source>
        <strain evidence="12 13">DW7H6</strain>
    </source>
</reference>
<comment type="function">
    <text evidence="9">Catalyzes the condensation reaction of fatty acid synthesis by the addition to an acyl acceptor of two carbons from malonyl-ACP. Catalyzes the first condensation reaction which initiates fatty acid synthesis and may therefore play a role in governing the total rate of fatty acid production. Possesses both acetoacetyl-ACP synthase and acetyl transacylase activities. Its substrate specificity determines the biosynthesis of branched-chain and/or straight-chain of fatty acids.</text>
</comment>
<evidence type="ECO:0000256" key="7">
    <source>
        <dbReference type="ARBA" id="ARBA00023160"/>
    </source>
</evidence>
<evidence type="ECO:0000256" key="2">
    <source>
        <dbReference type="ARBA" id="ARBA00022490"/>
    </source>
</evidence>
<keyword evidence="3 9" id="KW-0444">Lipid biosynthesis</keyword>
<evidence type="ECO:0000313" key="13">
    <source>
        <dbReference type="Proteomes" id="UP001300763"/>
    </source>
</evidence>
<evidence type="ECO:0000256" key="8">
    <source>
        <dbReference type="ARBA" id="ARBA00023315"/>
    </source>
</evidence>
<comment type="similarity">
    <text evidence="1 9">Belongs to the thiolase-like superfamily. FabH family.</text>
</comment>
<comment type="domain">
    <text evidence="9">The last Arg residue of the ACP-binding site is essential for the weak association between ACP/AcpP and FabH.</text>
</comment>
<dbReference type="CDD" id="cd00830">
    <property type="entry name" value="KAS_III"/>
    <property type="match status" value="1"/>
</dbReference>
<organism evidence="12 13">
    <name type="scientific">Actinomycetospora lemnae</name>
    <dbReference type="NCBI Taxonomy" id="3019891"/>
    <lineage>
        <taxon>Bacteria</taxon>
        <taxon>Bacillati</taxon>
        <taxon>Actinomycetota</taxon>
        <taxon>Actinomycetes</taxon>
        <taxon>Pseudonocardiales</taxon>
        <taxon>Pseudonocardiaceae</taxon>
        <taxon>Actinomycetospora</taxon>
    </lineage>
</organism>
<gene>
    <name evidence="9" type="primary">fabH</name>
    <name evidence="12" type="ORF">PGB27_18255</name>
</gene>
<keyword evidence="2 9" id="KW-0963">Cytoplasm</keyword>
<evidence type="ECO:0000256" key="3">
    <source>
        <dbReference type="ARBA" id="ARBA00022516"/>
    </source>
</evidence>